<evidence type="ECO:0000313" key="2">
    <source>
        <dbReference type="EMBL" id="MCR4450530.1"/>
    </source>
</evidence>
<gene>
    <name evidence="2" type="ORF">NS965_19280</name>
</gene>
<accession>A0AAW5MJB5</accession>
<reference evidence="2" key="1">
    <citation type="submission" date="2022-08" db="EMBL/GenBank/DDBJ databases">
        <title>A global survey of hypervirulent Aeromonas hydrophila identified this emerging pathogen in farmed fish in the lower Mekong River basin.</title>
        <authorList>
            <person name="Xu T."/>
            <person name="Rasmussen-Ivey C.R."/>
            <person name="Moen F.S."/>
            <person name="Fernandez Bravo A."/>
            <person name="Lamy B."/>
            <person name="Beaz-Hidalgo R."/>
            <person name="Khan C.D."/>
            <person name="Castro Escarpulli G."/>
            <person name="Yasin I.S.M."/>
            <person name="Figueras M.J."/>
            <person name="Azzam Sayuti M."/>
            <person name="Karim M.M."/>
            <person name="Alam K.M."/>
            <person name="Le T.T.T."/>
            <person name="Thao N.H.P."/>
            <person name="Addo S."/>
            <person name="Duodu S."/>
            <person name="Ali S."/>
            <person name="Mey S."/>
            <person name="Somony T."/>
            <person name="Liles M.R."/>
        </authorList>
    </citation>
    <scope>NUCLEOTIDE SEQUENCE</scope>
    <source>
        <strain evidence="2">0.14</strain>
    </source>
</reference>
<dbReference type="Proteomes" id="UP001204061">
    <property type="component" value="Unassembled WGS sequence"/>
</dbReference>
<evidence type="ECO:0000313" key="3">
    <source>
        <dbReference type="Proteomes" id="UP001204061"/>
    </source>
</evidence>
<dbReference type="InterPro" id="IPR022225">
    <property type="entry name" value="Phage_tail_fibre_N"/>
</dbReference>
<evidence type="ECO:0000259" key="1">
    <source>
        <dbReference type="Pfam" id="PF12571"/>
    </source>
</evidence>
<feature type="non-terminal residue" evidence="2">
    <location>
        <position position="252"/>
    </location>
</feature>
<comment type="caution">
    <text evidence="2">The sequence shown here is derived from an EMBL/GenBank/DDBJ whole genome shotgun (WGS) entry which is preliminary data.</text>
</comment>
<sequence>MAEILNRGMMLITQNLALNVATHIDKMVLAYKPGLNYTDPVNPDEPDPAPGEIKYRGPVTRASAISPDKVVYSLLLEPTVGPFTFNWMGLEARDGTLVAVSYLPDTVKVAKDANQPGDTLIRNFILAFARASAALDVTITPETWQFDFTDYINTAISDGLRTGFSASAITADSSLPANGKYPSHLRFMKPAAVTLDETWPDGSRLGVIVDHSVDMAAGDCIIRLSTGSISTPLGADQQVRLIESGREFVFEK</sequence>
<organism evidence="2 3">
    <name type="scientific">Aeromonas veronii</name>
    <dbReference type="NCBI Taxonomy" id="654"/>
    <lineage>
        <taxon>Bacteria</taxon>
        <taxon>Pseudomonadati</taxon>
        <taxon>Pseudomonadota</taxon>
        <taxon>Gammaproteobacteria</taxon>
        <taxon>Aeromonadales</taxon>
        <taxon>Aeromonadaceae</taxon>
        <taxon>Aeromonas</taxon>
    </lineage>
</organism>
<dbReference type="Pfam" id="PF12571">
    <property type="entry name" value="Phage_tail_fib"/>
    <property type="match status" value="1"/>
</dbReference>
<name>A0AAW5MJB5_AERVE</name>
<dbReference type="AlphaFoldDB" id="A0AAW5MJB5"/>
<dbReference type="EMBL" id="JANLFC010000068">
    <property type="protein sequence ID" value="MCR4450530.1"/>
    <property type="molecule type" value="Genomic_DNA"/>
</dbReference>
<proteinExistence type="predicted"/>
<feature type="domain" description="Phage tail fibre protein N-terminal" evidence="1">
    <location>
        <begin position="4"/>
        <end position="153"/>
    </location>
</feature>
<dbReference type="RefSeq" id="WP_257725876.1">
    <property type="nucleotide sequence ID" value="NZ_JANLFC010000068.1"/>
</dbReference>
<protein>
    <submittedName>
        <fullName evidence="2">Phage tail protein</fullName>
    </submittedName>
</protein>